<protein>
    <submittedName>
        <fullName evidence="2">Putative secreted protein</fullName>
    </submittedName>
</protein>
<evidence type="ECO:0000313" key="2">
    <source>
        <dbReference type="EMBL" id="MBW77400.1"/>
    </source>
</evidence>
<name>A0A2M4DIL0_ANODA</name>
<organism evidence="2">
    <name type="scientific">Anopheles darlingi</name>
    <name type="common">Mosquito</name>
    <dbReference type="NCBI Taxonomy" id="43151"/>
    <lineage>
        <taxon>Eukaryota</taxon>
        <taxon>Metazoa</taxon>
        <taxon>Ecdysozoa</taxon>
        <taxon>Arthropoda</taxon>
        <taxon>Hexapoda</taxon>
        <taxon>Insecta</taxon>
        <taxon>Pterygota</taxon>
        <taxon>Neoptera</taxon>
        <taxon>Endopterygota</taxon>
        <taxon>Diptera</taxon>
        <taxon>Nematocera</taxon>
        <taxon>Culicoidea</taxon>
        <taxon>Culicidae</taxon>
        <taxon>Anophelinae</taxon>
        <taxon>Anopheles</taxon>
    </lineage>
</organism>
<feature type="region of interest" description="Disordered" evidence="1">
    <location>
        <begin position="162"/>
        <end position="191"/>
    </location>
</feature>
<dbReference type="AlphaFoldDB" id="A0A2M4DIL0"/>
<sequence>MLLVGLSPFGGFPPLCCTLILWWALPGTVSTHRVLLIRCLALVEFTSINRPVVCCLFPLQYYQKKKLHTHTRKHTHTHSHLDTPKHAHTYTRTLTHKYTPSERTSERCVCGKNLPSVVVSVAARSVCARLCTLRVTQQPLETTCTTSAIGCISPIPPTPPEKGVFQSLSKSHDRLPKSSSIGAKSKRASES</sequence>
<reference evidence="2" key="1">
    <citation type="submission" date="2018-01" db="EMBL/GenBank/DDBJ databases">
        <title>An insight into the sialome of Amazonian anophelines.</title>
        <authorList>
            <person name="Ribeiro J.M."/>
            <person name="Scarpassa V."/>
            <person name="Calvo E."/>
        </authorList>
    </citation>
    <scope>NUCLEOTIDE SEQUENCE</scope>
</reference>
<evidence type="ECO:0000256" key="1">
    <source>
        <dbReference type="SAM" id="MobiDB-lite"/>
    </source>
</evidence>
<accession>A0A2M4DIL0</accession>
<dbReference type="EMBL" id="GGFL01013222">
    <property type="protein sequence ID" value="MBW77400.1"/>
    <property type="molecule type" value="Transcribed_RNA"/>
</dbReference>
<proteinExistence type="predicted"/>